<dbReference type="Proteomes" id="UP000054350">
    <property type="component" value="Unassembled WGS sequence"/>
</dbReference>
<feature type="region of interest" description="Disordered" evidence="3">
    <location>
        <begin position="241"/>
        <end position="289"/>
    </location>
</feature>
<evidence type="ECO:0000313" key="5">
    <source>
        <dbReference type="EMBL" id="KNE67705.1"/>
    </source>
</evidence>
<feature type="compositionally biased region" description="Acidic residues" evidence="3">
    <location>
        <begin position="102"/>
        <end position="114"/>
    </location>
</feature>
<reference evidence="5 6" key="1">
    <citation type="submission" date="2009-11" db="EMBL/GenBank/DDBJ databases">
        <title>Annotation of Allomyces macrogynus ATCC 38327.</title>
        <authorList>
            <consortium name="The Broad Institute Genome Sequencing Platform"/>
            <person name="Russ C."/>
            <person name="Cuomo C."/>
            <person name="Burger G."/>
            <person name="Gray M.W."/>
            <person name="Holland P.W.H."/>
            <person name="King N."/>
            <person name="Lang F.B.F."/>
            <person name="Roger A.J."/>
            <person name="Ruiz-Trillo I."/>
            <person name="Young S.K."/>
            <person name="Zeng Q."/>
            <person name="Gargeya S."/>
            <person name="Fitzgerald M."/>
            <person name="Haas B."/>
            <person name="Abouelleil A."/>
            <person name="Alvarado L."/>
            <person name="Arachchi H.M."/>
            <person name="Berlin A."/>
            <person name="Chapman S.B."/>
            <person name="Gearin G."/>
            <person name="Goldberg J."/>
            <person name="Griggs A."/>
            <person name="Gujja S."/>
            <person name="Hansen M."/>
            <person name="Heiman D."/>
            <person name="Howarth C."/>
            <person name="Larimer J."/>
            <person name="Lui A."/>
            <person name="MacDonald P.J.P."/>
            <person name="McCowen C."/>
            <person name="Montmayeur A."/>
            <person name="Murphy C."/>
            <person name="Neiman D."/>
            <person name="Pearson M."/>
            <person name="Priest M."/>
            <person name="Roberts A."/>
            <person name="Saif S."/>
            <person name="Shea T."/>
            <person name="Sisk P."/>
            <person name="Stolte C."/>
            <person name="Sykes S."/>
            <person name="Wortman J."/>
            <person name="Nusbaum C."/>
            <person name="Birren B."/>
        </authorList>
    </citation>
    <scope>NUCLEOTIDE SEQUENCE [LARGE SCALE GENOMIC DNA]</scope>
    <source>
        <strain evidence="5 6">ATCC 38327</strain>
    </source>
</reference>
<dbReference type="GO" id="GO:0000785">
    <property type="term" value="C:chromatin"/>
    <property type="evidence" value="ECO:0007669"/>
    <property type="project" value="UniProtKB-ARBA"/>
</dbReference>
<dbReference type="CDD" id="cd16907">
    <property type="entry name" value="YEATS_YEATS2_like"/>
    <property type="match status" value="1"/>
</dbReference>
<feature type="compositionally biased region" description="Basic and acidic residues" evidence="3">
    <location>
        <begin position="1"/>
        <end position="10"/>
    </location>
</feature>
<dbReference type="STRING" id="578462.A0A0L0SZ66"/>
<proteinExistence type="predicted"/>
<feature type="region of interest" description="Disordered" evidence="3">
    <location>
        <begin position="444"/>
        <end position="473"/>
    </location>
</feature>
<dbReference type="GO" id="GO:0006355">
    <property type="term" value="P:regulation of DNA-templated transcription"/>
    <property type="evidence" value="ECO:0007669"/>
    <property type="project" value="InterPro"/>
</dbReference>
<dbReference type="PROSITE" id="PS51037">
    <property type="entry name" value="YEATS"/>
    <property type="match status" value="1"/>
</dbReference>
<name>A0A0L0SZ66_ALLM3</name>
<dbReference type="GO" id="GO:0005634">
    <property type="term" value="C:nucleus"/>
    <property type="evidence" value="ECO:0007669"/>
    <property type="project" value="UniProtKB-SubCell"/>
</dbReference>
<feature type="region of interest" description="Disordered" evidence="3">
    <location>
        <begin position="1"/>
        <end position="45"/>
    </location>
</feature>
<dbReference type="Pfam" id="PF03366">
    <property type="entry name" value="YEATS"/>
    <property type="match status" value="1"/>
</dbReference>
<feature type="compositionally biased region" description="Polar residues" evidence="3">
    <location>
        <begin position="158"/>
        <end position="170"/>
    </location>
</feature>
<protein>
    <recommendedName>
        <fullName evidence="4">YEATS domain-containing protein</fullName>
    </recommendedName>
</protein>
<organism evidence="5 6">
    <name type="scientific">Allomyces macrogynus (strain ATCC 38327)</name>
    <name type="common">Allomyces javanicus var. macrogynus</name>
    <dbReference type="NCBI Taxonomy" id="578462"/>
    <lineage>
        <taxon>Eukaryota</taxon>
        <taxon>Fungi</taxon>
        <taxon>Fungi incertae sedis</taxon>
        <taxon>Blastocladiomycota</taxon>
        <taxon>Blastocladiomycetes</taxon>
        <taxon>Blastocladiales</taxon>
        <taxon>Blastocladiaceae</taxon>
        <taxon>Allomyces</taxon>
    </lineage>
</organism>
<keyword evidence="1 2" id="KW-0539">Nucleus</keyword>
<reference evidence="6" key="2">
    <citation type="submission" date="2009-11" db="EMBL/GenBank/DDBJ databases">
        <title>The Genome Sequence of Allomyces macrogynus strain ATCC 38327.</title>
        <authorList>
            <consortium name="The Broad Institute Genome Sequencing Platform"/>
            <person name="Russ C."/>
            <person name="Cuomo C."/>
            <person name="Shea T."/>
            <person name="Young S.K."/>
            <person name="Zeng Q."/>
            <person name="Koehrsen M."/>
            <person name="Haas B."/>
            <person name="Borodovsky M."/>
            <person name="Guigo R."/>
            <person name="Alvarado L."/>
            <person name="Berlin A."/>
            <person name="Borenstein D."/>
            <person name="Chen Z."/>
            <person name="Engels R."/>
            <person name="Freedman E."/>
            <person name="Gellesch M."/>
            <person name="Goldberg J."/>
            <person name="Griggs A."/>
            <person name="Gujja S."/>
            <person name="Heiman D."/>
            <person name="Hepburn T."/>
            <person name="Howarth C."/>
            <person name="Jen D."/>
            <person name="Larson L."/>
            <person name="Lewis B."/>
            <person name="Mehta T."/>
            <person name="Park D."/>
            <person name="Pearson M."/>
            <person name="Roberts A."/>
            <person name="Saif S."/>
            <person name="Shenoy N."/>
            <person name="Sisk P."/>
            <person name="Stolte C."/>
            <person name="Sykes S."/>
            <person name="Walk T."/>
            <person name="White J."/>
            <person name="Yandava C."/>
            <person name="Burger G."/>
            <person name="Gray M.W."/>
            <person name="Holland P.W.H."/>
            <person name="King N."/>
            <person name="Lang F.B.F."/>
            <person name="Roger A.J."/>
            <person name="Ruiz-Trillo I."/>
            <person name="Lander E."/>
            <person name="Nusbaum C."/>
        </authorList>
    </citation>
    <scope>NUCLEOTIDE SEQUENCE [LARGE SCALE GENOMIC DNA]</scope>
    <source>
        <strain evidence="6">ATCC 38327</strain>
    </source>
</reference>
<feature type="region of interest" description="Disordered" evidence="3">
    <location>
        <begin position="57"/>
        <end position="178"/>
    </location>
</feature>
<feature type="region of interest" description="Disordered" evidence="3">
    <location>
        <begin position="777"/>
        <end position="834"/>
    </location>
</feature>
<evidence type="ECO:0000256" key="3">
    <source>
        <dbReference type="SAM" id="MobiDB-lite"/>
    </source>
</evidence>
<dbReference type="VEuPathDB" id="FungiDB:AMAG_19691"/>
<keyword evidence="6" id="KW-1185">Reference proteome</keyword>
<evidence type="ECO:0000256" key="2">
    <source>
        <dbReference type="PROSITE-ProRule" id="PRU00376"/>
    </source>
</evidence>
<feature type="compositionally biased region" description="Low complexity" evidence="3">
    <location>
        <begin position="71"/>
        <end position="83"/>
    </location>
</feature>
<evidence type="ECO:0000259" key="4">
    <source>
        <dbReference type="PROSITE" id="PS51037"/>
    </source>
</evidence>
<sequence length="1058" mass="114412">MEATEREHDTPPLGDLADGPSAPETAAANGQPAPVITPANHGPADLADLLFDDVLESQSSLQHDQQLIGGAAPASSSPSNSRAWTNSVEAMAGPSRINGNGNDDDEDDGDDPMDTDPTPYPNGSAPAPTSASTSDAESESDVPIMKRPRRLLRPSSRTGSGPRTKGQTQADALRRDPARLTTARKRLAFQVDLELFLKTKEVATIEREIERAQHALGILHQLAANGTYDSAIDAYRSWHASAGAAPGSRGTSPGGRSTSRPVSPLRASARSSRPASPSRSARASRANSPVVMVGGTRLSTALSTIESRARARGEVVAPILEAPVLVEERSRSREYQDADFQRDAVLERDVREPRERGRSAHHPVLYARRADGVFVKIVCPDCGKCRFPNTLGFINHARMAHDLDLLSLDEAANVCGQPVPDAEVPVDHPCRCVVTRATPTLPSATSAAAVTRPRASTPMSDSAASSPAASPMPTASATAAAVPLMHMNRVAQPKAGGETRFYVKYRLKLGSVSRYLQAHERPKDQPDCSHQWMVYVDTPQWAGPADKFLVRVRFHLHPSFAPNHVVDVTKAPFQLVRYGWGEFPLRVQLFFADAEKNRPIDKTIDLKLDKKRSGEQVLGSEDIFEVDIRRDTDYANRAAADPAAVIVPARAVTPVPRSRGPSPDAPRPAPAPAPARPRPRPPPRANAPPPPSTRRARRFTRPGSALDALLAQVVAEFPVVIAADSDAAMHFPYRPATSADEWTAWPAHRRRAVEVRDSFPPSSHSLDAQLIHPWHHSGSARKPCTPNFARDSPPSLLPPPILSPPSARGGSPTGAATRAIPYPPTHQRTPRAPHRPLFPSVRGAAARTAGPAASAPHQVTIVRCAIPPVTGPPPPPPPSMPEVEDLEVWRVPIPLYDAGFARFVASAIRPLRLPTMTWYEHDLQLDEMAERGGALATLAARPYTARRAGEGAHQVTKVRCAITPVTGPAPLPPPSMPEVEDLEVWRVPIPLYDAGFARFVASAIRPLRLPTMQWYEHDLQLDEMAERGGALATLAARRGSWRARMGSWGYWGRSRKCL</sequence>
<dbReference type="InterPro" id="IPR038704">
    <property type="entry name" value="YEAST_sf"/>
</dbReference>
<dbReference type="EMBL" id="GG745354">
    <property type="protein sequence ID" value="KNE67705.1"/>
    <property type="molecule type" value="Genomic_DNA"/>
</dbReference>
<feature type="compositionally biased region" description="Low complexity" evidence="3">
    <location>
        <begin position="124"/>
        <end position="135"/>
    </location>
</feature>
<dbReference type="eggNOG" id="KOG3149">
    <property type="taxonomic scope" value="Eukaryota"/>
</dbReference>
<gene>
    <name evidence="5" type="ORF">AMAG_19691</name>
</gene>
<dbReference type="OrthoDB" id="1741717at2759"/>
<feature type="compositionally biased region" description="Low complexity" evidence="3">
    <location>
        <begin position="651"/>
        <end position="662"/>
    </location>
</feature>
<accession>A0A0L0SZ66</accession>
<dbReference type="InterPro" id="IPR005033">
    <property type="entry name" value="YEATS"/>
</dbReference>
<dbReference type="InterPro" id="IPR055129">
    <property type="entry name" value="YEATS_dom"/>
</dbReference>
<evidence type="ECO:0000313" key="6">
    <source>
        <dbReference type="Proteomes" id="UP000054350"/>
    </source>
</evidence>
<feature type="domain" description="YEATS" evidence="4">
    <location>
        <begin position="497"/>
        <end position="638"/>
    </location>
</feature>
<feature type="region of interest" description="Disordered" evidence="3">
    <location>
        <begin position="651"/>
        <end position="698"/>
    </location>
</feature>
<evidence type="ECO:0000256" key="1">
    <source>
        <dbReference type="ARBA" id="ARBA00023242"/>
    </source>
</evidence>
<feature type="compositionally biased region" description="Pro residues" evidence="3">
    <location>
        <begin position="663"/>
        <end position="692"/>
    </location>
</feature>
<comment type="subcellular location">
    <subcellularLocation>
        <location evidence="2">Nucleus</location>
    </subcellularLocation>
</comment>
<dbReference type="Gene3D" id="2.60.40.1970">
    <property type="entry name" value="YEATS domain"/>
    <property type="match status" value="1"/>
</dbReference>
<dbReference type="PANTHER" id="PTHR23195">
    <property type="entry name" value="YEATS DOMAIN"/>
    <property type="match status" value="1"/>
</dbReference>
<dbReference type="AlphaFoldDB" id="A0A0L0SZ66"/>